<feature type="domain" description="TfoX N-terminal" evidence="1">
    <location>
        <begin position="21"/>
        <end position="105"/>
    </location>
</feature>
<proteinExistence type="predicted"/>
<protein>
    <submittedName>
        <fullName evidence="2">TfoX/Sxy family protein</fullName>
    </submittedName>
</protein>
<keyword evidence="3" id="KW-1185">Reference proteome</keyword>
<evidence type="ECO:0000313" key="3">
    <source>
        <dbReference type="Proteomes" id="UP000474967"/>
    </source>
</evidence>
<gene>
    <name evidence="2" type="ORF">G3T36_08950</name>
</gene>
<dbReference type="Gene3D" id="3.30.1460.30">
    <property type="entry name" value="YgaC/TfoX-N like chaperone"/>
    <property type="match status" value="1"/>
</dbReference>
<comment type="caution">
    <text evidence="2">The sequence shown here is derived from an EMBL/GenBank/DDBJ whole genome shotgun (WGS) entry which is preliminary data.</text>
</comment>
<reference evidence="2 3" key="1">
    <citation type="journal article" date="2014" name="J. Microbiol.">
        <title>Diaminobutyricibacter tongyongensis gen. nov., sp. nov. and Homoserinibacter gongjuensis gen. nov., sp. nov. belong to the family Microbacteriaceae.</title>
        <authorList>
            <person name="Kim S.J."/>
            <person name="Ahn J.H."/>
            <person name="Weon H.Y."/>
            <person name="Hamada M."/>
            <person name="Suzuki K."/>
            <person name="Kwon S.W."/>
        </authorList>
    </citation>
    <scope>NUCLEOTIDE SEQUENCE [LARGE SCALE GENOMIC DNA]</scope>
    <source>
        <strain evidence="2 3">NBRC 108724</strain>
    </source>
</reference>
<evidence type="ECO:0000259" key="1">
    <source>
        <dbReference type="Pfam" id="PF04993"/>
    </source>
</evidence>
<dbReference type="AlphaFoldDB" id="A0A6L9XX45"/>
<organism evidence="2 3">
    <name type="scientific">Leifsonia tongyongensis</name>
    <dbReference type="NCBI Taxonomy" id="1268043"/>
    <lineage>
        <taxon>Bacteria</taxon>
        <taxon>Bacillati</taxon>
        <taxon>Actinomycetota</taxon>
        <taxon>Actinomycetes</taxon>
        <taxon>Micrococcales</taxon>
        <taxon>Microbacteriaceae</taxon>
        <taxon>Leifsonia</taxon>
    </lineage>
</organism>
<dbReference type="RefSeq" id="WP_163289460.1">
    <property type="nucleotide sequence ID" value="NZ_JAAGWY010000002.1"/>
</dbReference>
<accession>A0A6L9XX45</accession>
<name>A0A6L9XX45_9MICO</name>
<evidence type="ECO:0000313" key="2">
    <source>
        <dbReference type="EMBL" id="NEN06001.1"/>
    </source>
</evidence>
<sequence>MQIPKPGEETKALFRSVVPEAPDVEVKPMFGNLGAFVHGNMFAGLFGDVIGVRVLDDVTRDELAAVDGTGPFGPAERPMGGYVGLPADWSDKPELITPWIERALASVSELPPKVAKPRKKA</sequence>
<dbReference type="Proteomes" id="UP000474967">
    <property type="component" value="Unassembled WGS sequence"/>
</dbReference>
<dbReference type="EMBL" id="JAAGWY010000002">
    <property type="protein sequence ID" value="NEN06001.1"/>
    <property type="molecule type" value="Genomic_DNA"/>
</dbReference>
<dbReference type="SUPFAM" id="SSF159894">
    <property type="entry name" value="YgaC/TfoX-N like"/>
    <property type="match status" value="1"/>
</dbReference>
<dbReference type="InterPro" id="IPR007076">
    <property type="entry name" value="TfoX_N"/>
</dbReference>
<dbReference type="Pfam" id="PF04993">
    <property type="entry name" value="TfoX_N"/>
    <property type="match status" value="1"/>
</dbReference>